<dbReference type="Pfam" id="PF14534">
    <property type="entry name" value="DUF4440"/>
    <property type="match status" value="1"/>
</dbReference>
<dbReference type="AlphaFoldDB" id="A0A381Z087"/>
<sequence>MSIYQIREEATVNKDMDSFAATMHDDFEFISHQDGTTWNREKSIEMFTMLMNSDDFVTHESRCLYENDDAMVTHGVMSFPDGSREAVLAFHQIKDGKVIRMETGATLLE</sequence>
<dbReference type="SUPFAM" id="SSF54427">
    <property type="entry name" value="NTF2-like"/>
    <property type="match status" value="1"/>
</dbReference>
<proteinExistence type="predicted"/>
<protein>
    <recommendedName>
        <fullName evidence="1">DUF4440 domain-containing protein</fullName>
    </recommendedName>
</protein>
<reference evidence="2" key="1">
    <citation type="submission" date="2018-05" db="EMBL/GenBank/DDBJ databases">
        <authorList>
            <person name="Lanie J.A."/>
            <person name="Ng W.-L."/>
            <person name="Kazmierczak K.M."/>
            <person name="Andrzejewski T.M."/>
            <person name="Davidsen T.M."/>
            <person name="Wayne K.J."/>
            <person name="Tettelin H."/>
            <person name="Glass J.I."/>
            <person name="Rusch D."/>
            <person name="Podicherti R."/>
            <person name="Tsui H.-C.T."/>
            <person name="Winkler M.E."/>
        </authorList>
    </citation>
    <scope>NUCLEOTIDE SEQUENCE</scope>
</reference>
<dbReference type="EMBL" id="UINC01019519">
    <property type="protein sequence ID" value="SVA82685.1"/>
    <property type="molecule type" value="Genomic_DNA"/>
</dbReference>
<gene>
    <name evidence="2" type="ORF">METZ01_LOCUS135539</name>
</gene>
<dbReference type="Gene3D" id="3.10.450.50">
    <property type="match status" value="1"/>
</dbReference>
<dbReference type="InterPro" id="IPR032710">
    <property type="entry name" value="NTF2-like_dom_sf"/>
</dbReference>
<feature type="domain" description="DUF4440" evidence="1">
    <location>
        <begin position="3"/>
        <end position="73"/>
    </location>
</feature>
<dbReference type="InterPro" id="IPR027843">
    <property type="entry name" value="DUF4440"/>
</dbReference>
<evidence type="ECO:0000313" key="2">
    <source>
        <dbReference type="EMBL" id="SVA82685.1"/>
    </source>
</evidence>
<organism evidence="2">
    <name type="scientific">marine metagenome</name>
    <dbReference type="NCBI Taxonomy" id="408172"/>
    <lineage>
        <taxon>unclassified sequences</taxon>
        <taxon>metagenomes</taxon>
        <taxon>ecological metagenomes</taxon>
    </lineage>
</organism>
<name>A0A381Z087_9ZZZZ</name>
<evidence type="ECO:0000259" key="1">
    <source>
        <dbReference type="Pfam" id="PF14534"/>
    </source>
</evidence>
<accession>A0A381Z087</accession>